<name>A0A2R7Y2D5_9CREN</name>
<sequence>MLILKVEDPDLNLYRNTVTKLNKIKQKHPIHVDVLKRGDIVYLLSLDDGYSVTFVYQAYLKAKERGLQTSLMYARYIDEDWIPKEIRRAAERWLSKGLSSSEVETLKKLGITEHVLNRWCP</sequence>
<reference evidence="1 2" key="1">
    <citation type="journal article" date="2018" name="Syst. Appl. Microbiol.">
        <title>A new symbiotic nanoarchaeote (Candidatus Nanoclepta minutus) and its host (Zestosphaera tikiterensis gen. nov., sp. nov.) from a New Zealand hot spring.</title>
        <authorList>
            <person name="St John E."/>
            <person name="Liu Y."/>
            <person name="Podar M."/>
            <person name="Stott M.B."/>
            <person name="Meneghin J."/>
            <person name="Chen Z."/>
            <person name="Lagutin K."/>
            <person name="Mitchell K."/>
            <person name="Reysenbach A.L."/>
        </authorList>
    </citation>
    <scope>NUCLEOTIDE SEQUENCE [LARGE SCALE GENOMIC DNA]</scope>
    <source>
        <strain evidence="1">NZ3</strain>
    </source>
</reference>
<accession>A0A2R7Y2D5</accession>
<protein>
    <submittedName>
        <fullName evidence="1">Uncharacterized protein</fullName>
    </submittedName>
</protein>
<dbReference type="AlphaFoldDB" id="A0A2R7Y2D5"/>
<dbReference type="EMBL" id="NBVN01000007">
    <property type="protein sequence ID" value="PUA31705.1"/>
    <property type="molecule type" value="Genomic_DNA"/>
</dbReference>
<evidence type="ECO:0000313" key="2">
    <source>
        <dbReference type="Proteomes" id="UP000244093"/>
    </source>
</evidence>
<evidence type="ECO:0000313" key="1">
    <source>
        <dbReference type="EMBL" id="PUA31705.1"/>
    </source>
</evidence>
<organism evidence="1 2">
    <name type="scientific">Zestosphaera tikiterensis</name>
    <dbReference type="NCBI Taxonomy" id="1973259"/>
    <lineage>
        <taxon>Archaea</taxon>
        <taxon>Thermoproteota</taxon>
        <taxon>Thermoprotei</taxon>
        <taxon>Desulfurococcales</taxon>
        <taxon>Desulfurococcaceae</taxon>
        <taxon>Zestosphaera</taxon>
    </lineage>
</organism>
<comment type="caution">
    <text evidence="1">The sequence shown here is derived from an EMBL/GenBank/DDBJ whole genome shotgun (WGS) entry which is preliminary data.</text>
</comment>
<dbReference type="Proteomes" id="UP000244093">
    <property type="component" value="Unassembled WGS sequence"/>
</dbReference>
<proteinExistence type="predicted"/>
<gene>
    <name evidence="1" type="ORF">B7O98_08765</name>
</gene>